<feature type="region of interest" description="Disordered" evidence="1">
    <location>
        <begin position="200"/>
        <end position="253"/>
    </location>
</feature>
<dbReference type="RefSeq" id="WP_011657114.1">
    <property type="nucleotide sequence ID" value="NC_008390.1"/>
</dbReference>
<dbReference type="Proteomes" id="UP000000662">
    <property type="component" value="Chromosome 1"/>
</dbReference>
<dbReference type="EMBL" id="CP000440">
    <property type="protein sequence ID" value="ABI87417.1"/>
    <property type="molecule type" value="Genomic_DNA"/>
</dbReference>
<dbReference type="AlphaFoldDB" id="Q0BEK6"/>
<dbReference type="PATRIC" id="fig|339670.21.peg.3097"/>
<evidence type="ECO:0000313" key="2">
    <source>
        <dbReference type="EMBL" id="ABI87417.1"/>
    </source>
</evidence>
<protein>
    <submittedName>
        <fullName evidence="2">Bacteriophage-acquired protein</fullName>
    </submittedName>
</protein>
<reference evidence="2" key="1">
    <citation type="submission" date="2009-01" db="EMBL/GenBank/DDBJ databases">
        <title>Complete sequence of Chromosome 1 of Burkholderia cepacia AMMD.</title>
        <authorList>
            <consortium name="US DOE Joint Genome Institute"/>
            <person name="Copeland A."/>
            <person name="Lucas S."/>
            <person name="Lapidus A."/>
            <person name="Barry K."/>
            <person name="Detter J.C."/>
            <person name="Glavina del Rio T."/>
            <person name="Hammon N."/>
            <person name="Israni S."/>
            <person name="Pitluck S."/>
            <person name="Bruce D."/>
            <person name="Chain P."/>
            <person name="Malfatti S."/>
            <person name="Shin M."/>
            <person name="Vergez L."/>
            <person name="Schmutz J."/>
            <person name="Larimer F."/>
            <person name="Land M."/>
            <person name="Hauser L."/>
            <person name="Kyrpides N."/>
            <person name="Kim E."/>
            <person name="Parke J."/>
            <person name="Coenye T."/>
            <person name="Konstantinidis K."/>
            <person name="Ramette A."/>
            <person name="Tiedje J."/>
            <person name="Richardson P."/>
        </authorList>
    </citation>
    <scope>NUCLEOTIDE SEQUENCE [LARGE SCALE GENOMIC DNA]</scope>
    <source>
        <strain evidence="2">AMMD</strain>
    </source>
</reference>
<proteinExistence type="predicted"/>
<sequence>MLCNQYDNLTGRYVVSFLAERDPMSAERYLVPAFCTLTPLPEVPTRSWPFWIDGKWVLRPDYRGVRLYRTDTGEPGELTVAGISPDGEGLTELPRPSDEYVWRDGAWVVDEAIVAERVRAAAMSDFYARMEKARQQNLGKMDARAAGLLSDVEEAMFDAWAAYQVALVRVVDLPTFPNDIVWPDEPDPAVVLATVEAERAEKAAREAEEAARQEEEAARADGEDEMATDAATTTPADSASVSDTAPDVEIDTK</sequence>
<dbReference type="InterPro" id="IPR003458">
    <property type="entry name" value="Phage_T4_Gp38_tail_assem"/>
</dbReference>
<feature type="compositionally biased region" description="Basic and acidic residues" evidence="1">
    <location>
        <begin position="200"/>
        <end position="221"/>
    </location>
</feature>
<accession>Q0BEK6</accession>
<evidence type="ECO:0000256" key="1">
    <source>
        <dbReference type="SAM" id="MobiDB-lite"/>
    </source>
</evidence>
<keyword evidence="3" id="KW-1185">Reference proteome</keyword>
<dbReference type="Pfam" id="PF02413">
    <property type="entry name" value="Caudo_TAP"/>
    <property type="match status" value="1"/>
</dbReference>
<feature type="compositionally biased region" description="Low complexity" evidence="1">
    <location>
        <begin position="228"/>
        <end position="245"/>
    </location>
</feature>
<gene>
    <name evidence="2" type="ordered locus">Bamb_1861</name>
</gene>
<name>Q0BEK6_BURCM</name>
<dbReference type="KEGG" id="bam:Bamb_1861"/>
<organism evidence="2 3">
    <name type="scientific">Burkholderia ambifaria (strain ATCC BAA-244 / DSM 16087 / CCUG 44356 / LMG 19182 / AMMD)</name>
    <name type="common">Burkholderia cepacia (strain AMMD)</name>
    <dbReference type="NCBI Taxonomy" id="339670"/>
    <lineage>
        <taxon>Bacteria</taxon>
        <taxon>Pseudomonadati</taxon>
        <taxon>Pseudomonadota</taxon>
        <taxon>Betaproteobacteria</taxon>
        <taxon>Burkholderiales</taxon>
        <taxon>Burkholderiaceae</taxon>
        <taxon>Burkholderia</taxon>
        <taxon>Burkholderia cepacia complex</taxon>
    </lineage>
</organism>
<dbReference type="eggNOG" id="ENOG5032YSK">
    <property type="taxonomic scope" value="Bacteria"/>
</dbReference>
<evidence type="ECO:0000313" key="3">
    <source>
        <dbReference type="Proteomes" id="UP000000662"/>
    </source>
</evidence>
<dbReference type="GeneID" id="93085938"/>